<dbReference type="PANTHER" id="PTHR33048:SF19">
    <property type="entry name" value="MEMBRANE PROTEIN PTH11-LIKE, PUTATIVE (AFU_ORTHOLOGUE AFUA_1G14080)-RELATED"/>
    <property type="match status" value="1"/>
</dbReference>
<reference evidence="8 9" key="1">
    <citation type="journal article" date="2016" name="Mol. Biol. Evol.">
        <title>Comparative Genomics of Early-Diverging Mushroom-Forming Fungi Provides Insights into the Origins of Lignocellulose Decay Capabilities.</title>
        <authorList>
            <person name="Nagy L.G."/>
            <person name="Riley R."/>
            <person name="Tritt A."/>
            <person name="Adam C."/>
            <person name="Daum C."/>
            <person name="Floudas D."/>
            <person name="Sun H."/>
            <person name="Yadav J.S."/>
            <person name="Pangilinan J."/>
            <person name="Larsson K.H."/>
            <person name="Matsuura K."/>
            <person name="Barry K."/>
            <person name="Labutti K."/>
            <person name="Kuo R."/>
            <person name="Ohm R.A."/>
            <person name="Bhattacharya S.S."/>
            <person name="Shirouzu T."/>
            <person name="Yoshinaga Y."/>
            <person name="Martin F.M."/>
            <person name="Grigoriev I.V."/>
            <person name="Hibbett D.S."/>
        </authorList>
    </citation>
    <scope>NUCLEOTIDE SEQUENCE [LARGE SCALE GENOMIC DNA]</scope>
    <source>
        <strain evidence="8 9">HHB14362 ss-1</strain>
    </source>
</reference>
<feature type="transmembrane region" description="Helical" evidence="6">
    <location>
        <begin position="76"/>
        <end position="99"/>
    </location>
</feature>
<evidence type="ECO:0000256" key="4">
    <source>
        <dbReference type="ARBA" id="ARBA00023136"/>
    </source>
</evidence>
<dbReference type="GO" id="GO:0016020">
    <property type="term" value="C:membrane"/>
    <property type="evidence" value="ECO:0007669"/>
    <property type="project" value="UniProtKB-SubCell"/>
</dbReference>
<sequence length="249" mass="27685">IVSTLVAATIVHPVAILCTVFRLGYRYTRLRFWWDDLLAGLSMALDVVCLVSIWILTDSSSVGPVHQPRKALVVAYWFASIAFTSVLWSARLSILYSVMRITPSTMMLRRVMYAMAVSFGLMYISIIIQKVYMCAHHGKWETTHILQCHLGNGIAITELTTDCISDIILVAIPWGLLLRIRLPKAHRKLLLTIFSASIVTTAVSIPHAVFVLGPEGLLSDITAHVEAGVSLIVANLLVILTYIYKVIKH</sequence>
<dbReference type="OrthoDB" id="3229610at2759"/>
<feature type="domain" description="Rhodopsin" evidence="7">
    <location>
        <begin position="22"/>
        <end position="210"/>
    </location>
</feature>
<feature type="transmembrane region" description="Helical" evidence="6">
    <location>
        <begin position="6"/>
        <end position="25"/>
    </location>
</feature>
<keyword evidence="4 6" id="KW-0472">Membrane</keyword>
<dbReference type="InterPro" id="IPR052337">
    <property type="entry name" value="SAT4-like"/>
</dbReference>
<keyword evidence="3 6" id="KW-1133">Transmembrane helix</keyword>
<feature type="transmembrane region" description="Helical" evidence="6">
    <location>
        <begin position="111"/>
        <end position="133"/>
    </location>
</feature>
<feature type="transmembrane region" description="Helical" evidence="6">
    <location>
        <begin position="37"/>
        <end position="56"/>
    </location>
</feature>
<dbReference type="PANTHER" id="PTHR33048">
    <property type="entry name" value="PTH11-LIKE INTEGRAL MEMBRANE PROTEIN (AFU_ORTHOLOGUE AFUA_5G11245)"/>
    <property type="match status" value="1"/>
</dbReference>
<feature type="transmembrane region" description="Helical" evidence="6">
    <location>
        <begin position="153"/>
        <end position="177"/>
    </location>
</feature>
<feature type="non-terminal residue" evidence="8">
    <location>
        <position position="1"/>
    </location>
</feature>
<dbReference type="Pfam" id="PF20684">
    <property type="entry name" value="Fung_rhodopsin"/>
    <property type="match status" value="1"/>
</dbReference>
<feature type="transmembrane region" description="Helical" evidence="6">
    <location>
        <begin position="189"/>
        <end position="209"/>
    </location>
</feature>
<protein>
    <recommendedName>
        <fullName evidence="7">Rhodopsin domain-containing protein</fullName>
    </recommendedName>
</protein>
<comment type="similarity">
    <text evidence="5">Belongs to the SAT4 family.</text>
</comment>
<evidence type="ECO:0000313" key="8">
    <source>
        <dbReference type="EMBL" id="KZT20193.1"/>
    </source>
</evidence>
<organism evidence="8 9">
    <name type="scientific">Neolentinus lepideus HHB14362 ss-1</name>
    <dbReference type="NCBI Taxonomy" id="1314782"/>
    <lineage>
        <taxon>Eukaryota</taxon>
        <taxon>Fungi</taxon>
        <taxon>Dikarya</taxon>
        <taxon>Basidiomycota</taxon>
        <taxon>Agaricomycotina</taxon>
        <taxon>Agaricomycetes</taxon>
        <taxon>Gloeophyllales</taxon>
        <taxon>Gloeophyllaceae</taxon>
        <taxon>Neolentinus</taxon>
    </lineage>
</organism>
<dbReference type="InParanoid" id="A0A165NW81"/>
<proteinExistence type="inferred from homology"/>
<keyword evidence="9" id="KW-1185">Reference proteome</keyword>
<evidence type="ECO:0000256" key="1">
    <source>
        <dbReference type="ARBA" id="ARBA00004141"/>
    </source>
</evidence>
<gene>
    <name evidence="8" type="ORF">NEOLEDRAFT_1048031</name>
</gene>
<evidence type="ECO:0000256" key="3">
    <source>
        <dbReference type="ARBA" id="ARBA00022989"/>
    </source>
</evidence>
<feature type="non-terminal residue" evidence="8">
    <location>
        <position position="249"/>
    </location>
</feature>
<dbReference type="InterPro" id="IPR049326">
    <property type="entry name" value="Rhodopsin_dom_fungi"/>
</dbReference>
<evidence type="ECO:0000256" key="6">
    <source>
        <dbReference type="SAM" id="Phobius"/>
    </source>
</evidence>
<name>A0A165NW81_9AGAM</name>
<dbReference type="AlphaFoldDB" id="A0A165NW81"/>
<keyword evidence="2 6" id="KW-0812">Transmembrane</keyword>
<comment type="subcellular location">
    <subcellularLocation>
        <location evidence="1">Membrane</location>
        <topology evidence="1">Multi-pass membrane protein</topology>
    </subcellularLocation>
</comment>
<evidence type="ECO:0000313" key="9">
    <source>
        <dbReference type="Proteomes" id="UP000076761"/>
    </source>
</evidence>
<evidence type="ECO:0000259" key="7">
    <source>
        <dbReference type="Pfam" id="PF20684"/>
    </source>
</evidence>
<feature type="transmembrane region" description="Helical" evidence="6">
    <location>
        <begin position="221"/>
        <end position="244"/>
    </location>
</feature>
<dbReference type="Proteomes" id="UP000076761">
    <property type="component" value="Unassembled WGS sequence"/>
</dbReference>
<dbReference type="EMBL" id="KV425624">
    <property type="protein sequence ID" value="KZT20193.1"/>
    <property type="molecule type" value="Genomic_DNA"/>
</dbReference>
<evidence type="ECO:0000256" key="2">
    <source>
        <dbReference type="ARBA" id="ARBA00022692"/>
    </source>
</evidence>
<dbReference type="STRING" id="1314782.A0A165NW81"/>
<evidence type="ECO:0000256" key="5">
    <source>
        <dbReference type="ARBA" id="ARBA00038359"/>
    </source>
</evidence>
<accession>A0A165NW81</accession>